<gene>
    <name evidence="10" type="ORF">Agub_g11042</name>
</gene>
<dbReference type="Gene3D" id="2.40.160.50">
    <property type="entry name" value="membrane protein fhac: a member of the omp85/tpsb transporter family"/>
    <property type="match status" value="1"/>
</dbReference>
<dbReference type="PANTHER" id="PTHR12815">
    <property type="entry name" value="SORTING AND ASSEMBLY MACHINERY SAMM50 PROTEIN FAMILY MEMBER"/>
    <property type="match status" value="1"/>
</dbReference>
<protein>
    <recommendedName>
        <fullName evidence="9">Bacterial surface antigen (D15) domain-containing protein</fullName>
    </recommendedName>
</protein>
<dbReference type="GO" id="GO:0005741">
    <property type="term" value="C:mitochondrial outer membrane"/>
    <property type="evidence" value="ECO:0007669"/>
    <property type="project" value="UniProtKB-SubCell"/>
</dbReference>
<evidence type="ECO:0000313" key="10">
    <source>
        <dbReference type="EMBL" id="GFR49021.1"/>
    </source>
</evidence>
<evidence type="ECO:0000256" key="2">
    <source>
        <dbReference type="ARBA" id="ARBA00010913"/>
    </source>
</evidence>
<evidence type="ECO:0000256" key="8">
    <source>
        <dbReference type="SAM" id="MobiDB-lite"/>
    </source>
</evidence>
<feature type="domain" description="Bacterial surface antigen (D15)" evidence="9">
    <location>
        <begin position="161"/>
        <end position="528"/>
    </location>
</feature>
<name>A0AAD3E0A3_9CHLO</name>
<reference evidence="10 11" key="1">
    <citation type="journal article" date="2021" name="Sci. Rep.">
        <title>Genome sequencing of the multicellular alga Astrephomene provides insights into convergent evolution of germ-soma differentiation.</title>
        <authorList>
            <person name="Yamashita S."/>
            <person name="Yamamoto K."/>
            <person name="Matsuzaki R."/>
            <person name="Suzuki S."/>
            <person name="Yamaguchi H."/>
            <person name="Hirooka S."/>
            <person name="Minakuchi Y."/>
            <person name="Miyagishima S."/>
            <person name="Kawachi M."/>
            <person name="Toyoda A."/>
            <person name="Nozaki H."/>
        </authorList>
    </citation>
    <scope>NUCLEOTIDE SEQUENCE [LARGE SCALE GENOMIC DNA]</scope>
    <source>
        <strain evidence="10 11">NIES-4017</strain>
    </source>
</reference>
<dbReference type="Proteomes" id="UP001054857">
    <property type="component" value="Unassembled WGS sequence"/>
</dbReference>
<evidence type="ECO:0000256" key="7">
    <source>
        <dbReference type="ARBA" id="ARBA00024013"/>
    </source>
</evidence>
<feature type="region of interest" description="Disordered" evidence="8">
    <location>
        <begin position="1"/>
        <end position="32"/>
    </location>
</feature>
<evidence type="ECO:0000256" key="6">
    <source>
        <dbReference type="ARBA" id="ARBA00023136"/>
    </source>
</evidence>
<feature type="region of interest" description="Disordered" evidence="8">
    <location>
        <begin position="409"/>
        <end position="428"/>
    </location>
</feature>
<dbReference type="PANTHER" id="PTHR12815:SF18">
    <property type="entry name" value="SORTING AND ASSEMBLY MACHINERY COMPONENT 50 HOMOLOG"/>
    <property type="match status" value="1"/>
</dbReference>
<dbReference type="InterPro" id="IPR039910">
    <property type="entry name" value="D15-like"/>
</dbReference>
<keyword evidence="3" id="KW-1134">Transmembrane beta strand</keyword>
<comment type="caution">
    <text evidence="10">The sequence shown here is derived from an EMBL/GenBank/DDBJ whole genome shotgun (WGS) entry which is preliminary data.</text>
</comment>
<dbReference type="AlphaFoldDB" id="A0AAD3E0A3"/>
<keyword evidence="6" id="KW-0472">Membrane</keyword>
<keyword evidence="5" id="KW-1002">Plastid outer membrane</keyword>
<proteinExistence type="inferred from homology"/>
<comment type="subcellular location">
    <subcellularLocation>
        <location evidence="1">Mitochondrion outer membrane</location>
        <topology evidence="1">Multi-pass membrane protein</topology>
    </subcellularLocation>
    <subcellularLocation>
        <location evidence="7">Plastid</location>
        <location evidence="7">Chloroplast outer membrane</location>
    </subcellularLocation>
</comment>
<dbReference type="InterPro" id="IPR000184">
    <property type="entry name" value="Bac_surfAg_D15"/>
</dbReference>
<keyword evidence="11" id="KW-1185">Reference proteome</keyword>
<evidence type="ECO:0000313" key="11">
    <source>
        <dbReference type="Proteomes" id="UP001054857"/>
    </source>
</evidence>
<evidence type="ECO:0000259" key="9">
    <source>
        <dbReference type="Pfam" id="PF01103"/>
    </source>
</evidence>
<keyword evidence="5" id="KW-0934">Plastid</keyword>
<evidence type="ECO:0000256" key="1">
    <source>
        <dbReference type="ARBA" id="ARBA00004374"/>
    </source>
</evidence>
<dbReference type="GO" id="GO:0009707">
    <property type="term" value="C:chloroplast outer membrane"/>
    <property type="evidence" value="ECO:0007669"/>
    <property type="project" value="UniProtKB-SubCell"/>
</dbReference>
<sequence length="534" mass="56321">MTSEEPAERSPAATSSDASAPEPSPSAQNAPAAQAPVDYVALFEQIKDKPCRVVQINERLEGFHGGAFRTRADILQRELEPIYKAETLAEVHQELDAAGRRLKQLGVFDEVNMLVHEEPLNDPTACTVDLRLEELNWFKLRAATYVQGGESTMEVGLGLANVTGRAEQLRADVEYGTENSHTAGLSYNQPRVAGLPLALEVRGSQLFRNNQKASSFTEQLRGAVLGLRSMDGSRALEYELGWRRLLDPSRSASRAVMAQMGDYLKSSLRYTATLDRRDPSAGGSAATLGGAGWAVRSTSEVAGLLPSSLQALGLGAAAGAAGAGEAGAGGAGAAAAAAGGELRFVRQQVDAVVNVPMDDTGAVVFSLGLTAGLLLPWGEGAMARPTCIADRFFLGGPSSLRGFKFKGVGPSDVRRPAPGQSEPPARQDALGGDAYTSIFASLMFQLPHPALKLIRAHGHAFVNGGNVIQLAGTGRTPKALLSEMGSNFRWSCGLGLVLPTPVGRFEANYCVVLAAQEHDRVRRGLQLGFAAGGF</sequence>
<evidence type="ECO:0000256" key="5">
    <source>
        <dbReference type="ARBA" id="ARBA00022805"/>
    </source>
</evidence>
<organism evidence="10 11">
    <name type="scientific">Astrephomene gubernaculifera</name>
    <dbReference type="NCBI Taxonomy" id="47775"/>
    <lineage>
        <taxon>Eukaryota</taxon>
        <taxon>Viridiplantae</taxon>
        <taxon>Chlorophyta</taxon>
        <taxon>core chlorophytes</taxon>
        <taxon>Chlorophyceae</taxon>
        <taxon>CS clade</taxon>
        <taxon>Chlamydomonadales</taxon>
        <taxon>Astrephomenaceae</taxon>
        <taxon>Astrephomene</taxon>
    </lineage>
</organism>
<comment type="similarity">
    <text evidence="2">Belongs to the SAM50/omp85 family.</text>
</comment>
<dbReference type="Pfam" id="PF01103">
    <property type="entry name" value="Omp85"/>
    <property type="match status" value="1"/>
</dbReference>
<evidence type="ECO:0000256" key="4">
    <source>
        <dbReference type="ARBA" id="ARBA00022692"/>
    </source>
</evidence>
<keyword evidence="4" id="KW-0812">Transmembrane</keyword>
<feature type="compositionally biased region" description="Low complexity" evidence="8">
    <location>
        <begin position="10"/>
        <end position="32"/>
    </location>
</feature>
<accession>A0AAD3E0A3</accession>
<dbReference type="EMBL" id="BMAR01000027">
    <property type="protein sequence ID" value="GFR49021.1"/>
    <property type="molecule type" value="Genomic_DNA"/>
</dbReference>
<evidence type="ECO:0000256" key="3">
    <source>
        <dbReference type="ARBA" id="ARBA00022452"/>
    </source>
</evidence>